<protein>
    <submittedName>
        <fullName evidence="1">Outer capsid protein VP4</fullName>
    </submittedName>
</protein>
<reference evidence="1 2" key="1">
    <citation type="journal article" date="2017" name="Genome Biol. Evol.">
        <title>Phytophthora megakarya and P. palmivora, closely related causal agents of cacao black pod rot, underwent increases in genome sizes and gene numbers by different mechanisms.</title>
        <authorList>
            <person name="Ali S.S."/>
            <person name="Shao J."/>
            <person name="Lary D.J."/>
            <person name="Kronmiller B."/>
            <person name="Shen D."/>
            <person name="Strem M.D."/>
            <person name="Amoako-Attah I."/>
            <person name="Akrofi A.Y."/>
            <person name="Begoude B.A."/>
            <person name="Ten Hoopen G.M."/>
            <person name="Coulibaly K."/>
            <person name="Kebe B.I."/>
            <person name="Melnick R.L."/>
            <person name="Guiltinan M.J."/>
            <person name="Tyler B.M."/>
            <person name="Meinhardt L.W."/>
            <person name="Bailey B.A."/>
        </authorList>
    </citation>
    <scope>NUCLEOTIDE SEQUENCE [LARGE SCALE GENOMIC DNA]</scope>
    <source>
        <strain evidence="2">sbr112.9</strain>
    </source>
</reference>
<sequence>MTWDSDERLFGVTKDNTEVIRAVHGNRLWTFNAHNVGNNTTTKGKQTVKKSVFANFEVTDGVEDVKCPEYIRLMVDRGLAKGIMLRRRGKVDCLIAMLGNSGEKRFRNP</sequence>
<accession>A0A2P4X8D9</accession>
<organism evidence="1 2">
    <name type="scientific">Phytophthora palmivora</name>
    <dbReference type="NCBI Taxonomy" id="4796"/>
    <lineage>
        <taxon>Eukaryota</taxon>
        <taxon>Sar</taxon>
        <taxon>Stramenopiles</taxon>
        <taxon>Oomycota</taxon>
        <taxon>Peronosporomycetes</taxon>
        <taxon>Peronosporales</taxon>
        <taxon>Peronosporaceae</taxon>
        <taxon>Phytophthora</taxon>
    </lineage>
</organism>
<name>A0A2P4X8D9_9STRA</name>
<gene>
    <name evidence="1" type="ORF">PHPALM_29134</name>
</gene>
<keyword evidence="2" id="KW-1185">Reference proteome</keyword>
<dbReference type="AlphaFoldDB" id="A0A2P4X8D9"/>
<comment type="caution">
    <text evidence="1">The sequence shown here is derived from an EMBL/GenBank/DDBJ whole genome shotgun (WGS) entry which is preliminary data.</text>
</comment>
<proteinExistence type="predicted"/>
<dbReference type="Proteomes" id="UP000237271">
    <property type="component" value="Unassembled WGS sequence"/>
</dbReference>
<evidence type="ECO:0000313" key="1">
    <source>
        <dbReference type="EMBL" id="POM61799.1"/>
    </source>
</evidence>
<evidence type="ECO:0000313" key="2">
    <source>
        <dbReference type="Proteomes" id="UP000237271"/>
    </source>
</evidence>
<dbReference type="EMBL" id="NCKW01015785">
    <property type="protein sequence ID" value="POM61799.1"/>
    <property type="molecule type" value="Genomic_DNA"/>
</dbReference>